<dbReference type="GO" id="GO:0016757">
    <property type="term" value="F:glycosyltransferase activity"/>
    <property type="evidence" value="ECO:0007669"/>
    <property type="project" value="UniProtKB-KW"/>
</dbReference>
<accession>A0A0A9VVD5</accession>
<evidence type="ECO:0000313" key="1">
    <source>
        <dbReference type="EMBL" id="JAG00207.1"/>
    </source>
</evidence>
<organism evidence="1">
    <name type="scientific">Lygus hesperus</name>
    <name type="common">Western plant bug</name>
    <dbReference type="NCBI Taxonomy" id="30085"/>
    <lineage>
        <taxon>Eukaryota</taxon>
        <taxon>Metazoa</taxon>
        <taxon>Ecdysozoa</taxon>
        <taxon>Arthropoda</taxon>
        <taxon>Hexapoda</taxon>
        <taxon>Insecta</taxon>
        <taxon>Pterygota</taxon>
        <taxon>Neoptera</taxon>
        <taxon>Paraneoptera</taxon>
        <taxon>Hemiptera</taxon>
        <taxon>Heteroptera</taxon>
        <taxon>Panheteroptera</taxon>
        <taxon>Cimicomorpha</taxon>
        <taxon>Miridae</taxon>
        <taxon>Mirini</taxon>
        <taxon>Lygus</taxon>
    </lineage>
</organism>
<dbReference type="AlphaFoldDB" id="A0A0A9VVD5"/>
<reference evidence="1" key="2">
    <citation type="submission" date="2014-07" db="EMBL/GenBank/DDBJ databases">
        <authorList>
            <person name="Hull J."/>
        </authorList>
    </citation>
    <scope>NUCLEOTIDE SEQUENCE</scope>
</reference>
<gene>
    <name evidence="1" type="primary">SPT14</name>
    <name evidence="1" type="ORF">CM83_639</name>
</gene>
<sequence length="126" mass="14441">SKLEDTEQRPDNFLMKTTKTGKILKLAQFLIGQPQIGNQPHTLPGNSMIYNPFQENTSIRSMVRTAINKAIRKTRAQNLMFKTRTFPDAYIPATARNPEKTHTIKVVENPISPHSPHHMVPQKMHR</sequence>
<feature type="non-terminal residue" evidence="1">
    <location>
        <position position="1"/>
    </location>
</feature>
<keyword evidence="1" id="KW-0808">Transferase</keyword>
<dbReference type="EMBL" id="GBHO01043397">
    <property type="protein sequence ID" value="JAG00207.1"/>
    <property type="molecule type" value="Transcribed_RNA"/>
</dbReference>
<proteinExistence type="predicted"/>
<reference evidence="1" key="1">
    <citation type="journal article" date="2014" name="PLoS ONE">
        <title>Transcriptome-Based Identification of ABC Transporters in the Western Tarnished Plant Bug Lygus hesperus.</title>
        <authorList>
            <person name="Hull J.J."/>
            <person name="Chaney K."/>
            <person name="Geib S.M."/>
            <person name="Fabrick J.A."/>
            <person name="Brent C.S."/>
            <person name="Walsh D."/>
            <person name="Lavine L.C."/>
        </authorList>
    </citation>
    <scope>NUCLEOTIDE SEQUENCE</scope>
</reference>
<name>A0A0A9VVD5_LYGHE</name>
<protein>
    <submittedName>
        <fullName evidence="1">Phosphatidylinositol N-acetylglucosaminyltransferase GPI3 subunit</fullName>
    </submittedName>
</protein>
<feature type="non-terminal residue" evidence="1">
    <location>
        <position position="126"/>
    </location>
</feature>
<keyword evidence="1" id="KW-0328">Glycosyltransferase</keyword>